<reference evidence="4 5" key="1">
    <citation type="submission" date="2012-02" db="EMBL/GenBank/DDBJ databases">
        <title>Complete sequence of chromosome of Singulisphaera acidiphila DSM 18658.</title>
        <authorList>
            <consortium name="US DOE Joint Genome Institute (JGI-PGF)"/>
            <person name="Lucas S."/>
            <person name="Copeland A."/>
            <person name="Lapidus A."/>
            <person name="Glavina del Rio T."/>
            <person name="Dalin E."/>
            <person name="Tice H."/>
            <person name="Bruce D."/>
            <person name="Goodwin L."/>
            <person name="Pitluck S."/>
            <person name="Peters L."/>
            <person name="Ovchinnikova G."/>
            <person name="Chertkov O."/>
            <person name="Kyrpides N."/>
            <person name="Mavromatis K."/>
            <person name="Ivanova N."/>
            <person name="Brettin T."/>
            <person name="Detter J.C."/>
            <person name="Han C."/>
            <person name="Larimer F."/>
            <person name="Land M."/>
            <person name="Hauser L."/>
            <person name="Markowitz V."/>
            <person name="Cheng J.-F."/>
            <person name="Hugenholtz P."/>
            <person name="Woyke T."/>
            <person name="Wu D."/>
            <person name="Tindall B."/>
            <person name="Pomrenke H."/>
            <person name="Brambilla E."/>
            <person name="Klenk H.-P."/>
            <person name="Eisen J.A."/>
        </authorList>
    </citation>
    <scope>NUCLEOTIDE SEQUENCE [LARGE SCALE GENOMIC DNA]</scope>
    <source>
        <strain evidence="5">ATCC BAA-1392 / DSM 18658 / VKM B-2454 / MOB10</strain>
    </source>
</reference>
<evidence type="ECO:0000313" key="5">
    <source>
        <dbReference type="Proteomes" id="UP000010798"/>
    </source>
</evidence>
<dbReference type="AlphaFoldDB" id="L0DQH9"/>
<evidence type="ECO:0000259" key="2">
    <source>
        <dbReference type="Pfam" id="PF07587"/>
    </source>
</evidence>
<organism evidence="4 5">
    <name type="scientific">Singulisphaera acidiphila (strain ATCC BAA-1392 / DSM 18658 / VKM B-2454 / MOB10)</name>
    <dbReference type="NCBI Taxonomy" id="886293"/>
    <lineage>
        <taxon>Bacteria</taxon>
        <taxon>Pseudomonadati</taxon>
        <taxon>Planctomycetota</taxon>
        <taxon>Planctomycetia</taxon>
        <taxon>Isosphaerales</taxon>
        <taxon>Isosphaeraceae</taxon>
        <taxon>Singulisphaera</taxon>
    </lineage>
</organism>
<dbReference type="InterPro" id="IPR011444">
    <property type="entry name" value="DUF1549"/>
</dbReference>
<feature type="domain" description="DUF1549" evidence="1">
    <location>
        <begin position="146"/>
        <end position="351"/>
    </location>
</feature>
<protein>
    <recommendedName>
        <fullName evidence="6">Planctomycete cytochrome C</fullName>
    </recommendedName>
</protein>
<evidence type="ECO:0000313" key="4">
    <source>
        <dbReference type="EMBL" id="AGA31165.1"/>
    </source>
</evidence>
<dbReference type="Gene3D" id="2.60.120.200">
    <property type="match status" value="1"/>
</dbReference>
<dbReference type="RefSeq" id="WP_015250237.1">
    <property type="nucleotide sequence ID" value="NZ_JH621479.1"/>
</dbReference>
<dbReference type="PANTHER" id="PTHR35889">
    <property type="entry name" value="CYCLOINULO-OLIGOSACCHARIDE FRUCTANOTRANSFERASE-RELATED"/>
    <property type="match status" value="1"/>
</dbReference>
<dbReference type="eggNOG" id="COG2010">
    <property type="taxonomic scope" value="Bacteria"/>
</dbReference>
<dbReference type="EMBL" id="CP003364">
    <property type="protein sequence ID" value="AGA31165.1"/>
    <property type="molecule type" value="Genomic_DNA"/>
</dbReference>
<dbReference type="STRING" id="886293.Sinac_7111"/>
<feature type="domain" description="Cytochrome C Planctomycete-type" evidence="3">
    <location>
        <begin position="38"/>
        <end position="95"/>
    </location>
</feature>
<dbReference type="HOGENOM" id="CLU_005632_1_0_0"/>
<sequence length="1048" mass="116186">MALALSIVLSVLTKTGTAAPPPAVDFSRDVLPILSDKCFRCHGPDAGTRKADLRLDLAEGALRKKDPVIVPGKSDESELIIRIKSQDAEETMPPPKSNLTLNAREVAILERWVDQGAEWGKHWAFVAPRRQAIPQTKQHEQARNGIDLHVLARLERENLPPAPEATKEALIRRVTLDLTGLPPSPAEIDAFLADPAPDAYERVVDRLLASPRYGERMATHWLDLARYADTHGYQSDRYRAMWPWRDWVVRSFNGNQPFDEFLTWQLAGDLLPHATKEQRLATAFNRLHMQNEEGGVVEEEFRVAYVVDRVNTMATAFLGLTFECSRCHDHKYDPITQRDFYSLYAFFQNIDESGQTSYFTPAMPVPTLLLSDDATDQKIADVERRITAKEADLHRLRDQARADFQTWLTAKPKEPPLPEPAASFSFDEIAGGKLANTADPGKPANALEGPELVAGKTGRAVKLTGENGFTFPGVGHFSRADPFSLCLDLQAPTRAPRFVVLHHSKAPIDAGSRGYEILLEEGRVAVGLHHMWPGNSLKVVTKEPIQSGPWVQLTVTYDGSSRADGLRVYVDGVAAPLEVIRDGLVKDITYEGGEPDLALGFRFRDNGFKGGRVDNLRVYHRALAPLEVAHLAERGDLTAAWTTSTSQLTASQREGLLDLFLASADPLAQKQAAELHALRVEQNRLVNPIPEAMVMTELPRPKPAFVLKRGAYDAPGDPVSAGTPAALPPFPSDETRNRLGLARWLLRPEHPLTARVTVNRLWQMMFGIGIVETSDNFGSQGAQPTHPELLDWLALEFLDSGWDVKHLLRLMATSSTYRQSSKTGRDLLARDPENQLLARGPARRLTAEMLRDQALASSGLLTEWRGGPSVKPYQPDGLWEVAMGNPRYDQSKGPDLYRRSLYTFWKRTVPHPAMVAFDAAERNVCVVRRQSTSTPLQALTLLNDEQIVEAARHLGQRMLKEGGTSDGERVAWLFRLITGRRPVAREVAVLEQLLVEQRTLFGSDPQAAKALLAVGESKSDPAIDPVELAAATVLAEAVLNHDEAVLRR</sequence>
<dbReference type="InterPro" id="IPR011429">
    <property type="entry name" value="Cyt_c_Planctomycete-type"/>
</dbReference>
<accession>L0DQH9</accession>
<dbReference type="InterPro" id="IPR013320">
    <property type="entry name" value="ConA-like_dom_sf"/>
</dbReference>
<gene>
    <name evidence="4" type="ordered locus">Sinac_7111</name>
</gene>
<dbReference type="Pfam" id="PF07583">
    <property type="entry name" value="PSCyt2"/>
    <property type="match status" value="1"/>
</dbReference>
<dbReference type="InterPro" id="IPR022655">
    <property type="entry name" value="DUF1553"/>
</dbReference>
<dbReference type="Pfam" id="PF07635">
    <property type="entry name" value="PSCyt1"/>
    <property type="match status" value="1"/>
</dbReference>
<evidence type="ECO:0000259" key="3">
    <source>
        <dbReference type="Pfam" id="PF07635"/>
    </source>
</evidence>
<dbReference type="PANTHER" id="PTHR35889:SF3">
    <property type="entry name" value="F-BOX DOMAIN-CONTAINING PROTEIN"/>
    <property type="match status" value="1"/>
</dbReference>
<proteinExistence type="predicted"/>
<keyword evidence="5" id="KW-1185">Reference proteome</keyword>
<evidence type="ECO:0000259" key="1">
    <source>
        <dbReference type="Pfam" id="PF07583"/>
    </source>
</evidence>
<dbReference type="Proteomes" id="UP000010798">
    <property type="component" value="Chromosome"/>
</dbReference>
<dbReference type="KEGG" id="saci:Sinac_7111"/>
<dbReference type="Pfam" id="PF13385">
    <property type="entry name" value="Laminin_G_3"/>
    <property type="match status" value="1"/>
</dbReference>
<evidence type="ECO:0008006" key="6">
    <source>
        <dbReference type="Google" id="ProtNLM"/>
    </source>
</evidence>
<dbReference type="Pfam" id="PF07587">
    <property type="entry name" value="PSD1"/>
    <property type="match status" value="1"/>
</dbReference>
<name>L0DQH9_SINAD</name>
<dbReference type="SUPFAM" id="SSF49899">
    <property type="entry name" value="Concanavalin A-like lectins/glucanases"/>
    <property type="match status" value="1"/>
</dbReference>
<feature type="domain" description="DUF1553" evidence="2">
    <location>
        <begin position="737"/>
        <end position="993"/>
    </location>
</feature>